<dbReference type="InterPro" id="IPR001752">
    <property type="entry name" value="Kinesin_motor_dom"/>
</dbReference>
<dbReference type="Gene3D" id="3.40.850.10">
    <property type="entry name" value="Kinesin motor domain"/>
    <property type="match status" value="1"/>
</dbReference>
<evidence type="ECO:0000256" key="3">
    <source>
        <dbReference type="ARBA" id="ARBA00022840"/>
    </source>
</evidence>
<dbReference type="Proteomes" id="UP001142055">
    <property type="component" value="Chromosome 2"/>
</dbReference>
<dbReference type="InterPro" id="IPR036961">
    <property type="entry name" value="Kinesin_motor_dom_sf"/>
</dbReference>
<dbReference type="SUPFAM" id="SSF52540">
    <property type="entry name" value="P-loop containing nucleoside triphosphate hydrolases"/>
    <property type="match status" value="1"/>
</dbReference>
<evidence type="ECO:0000256" key="2">
    <source>
        <dbReference type="ARBA" id="ARBA00022741"/>
    </source>
</evidence>
<dbReference type="GO" id="GO:0008017">
    <property type="term" value="F:microtubule binding"/>
    <property type="evidence" value="ECO:0007669"/>
    <property type="project" value="InterPro"/>
</dbReference>
<organism evidence="7 8">
    <name type="scientific">Blomia tropicalis</name>
    <name type="common">Mite</name>
    <dbReference type="NCBI Taxonomy" id="40697"/>
    <lineage>
        <taxon>Eukaryota</taxon>
        <taxon>Metazoa</taxon>
        <taxon>Ecdysozoa</taxon>
        <taxon>Arthropoda</taxon>
        <taxon>Chelicerata</taxon>
        <taxon>Arachnida</taxon>
        <taxon>Acari</taxon>
        <taxon>Acariformes</taxon>
        <taxon>Sarcoptiformes</taxon>
        <taxon>Astigmata</taxon>
        <taxon>Glycyphagoidea</taxon>
        <taxon>Echimyopodidae</taxon>
        <taxon>Blomia</taxon>
    </lineage>
</organism>
<dbReference type="AlphaFoldDB" id="A0A9Q0M4T3"/>
<keyword evidence="4" id="KW-0206">Cytoskeleton</keyword>
<keyword evidence="8" id="KW-1185">Reference proteome</keyword>
<dbReference type="InterPro" id="IPR027417">
    <property type="entry name" value="P-loop_NTPase"/>
</dbReference>
<evidence type="ECO:0000259" key="6">
    <source>
        <dbReference type="PROSITE" id="PS50067"/>
    </source>
</evidence>
<evidence type="ECO:0000313" key="7">
    <source>
        <dbReference type="EMBL" id="KAJ6219226.1"/>
    </source>
</evidence>
<keyword evidence="2 5" id="KW-0547">Nucleotide-binding</keyword>
<evidence type="ECO:0000313" key="8">
    <source>
        <dbReference type="Proteomes" id="UP001142055"/>
    </source>
</evidence>
<gene>
    <name evidence="7" type="ORF">RDWZM_005038</name>
</gene>
<dbReference type="PROSITE" id="PS50067">
    <property type="entry name" value="KINESIN_MOTOR_2"/>
    <property type="match status" value="1"/>
</dbReference>
<protein>
    <recommendedName>
        <fullName evidence="6">Kinesin motor domain-containing protein</fullName>
    </recommendedName>
</protein>
<dbReference type="GO" id="GO:0005874">
    <property type="term" value="C:microtubule"/>
    <property type="evidence" value="ECO:0007669"/>
    <property type="project" value="TreeGrafter"/>
</dbReference>
<dbReference type="PANTHER" id="PTHR24115:SF600">
    <property type="entry name" value="KINESIN-LIKE PROTEIN KIF23"/>
    <property type="match status" value="1"/>
</dbReference>
<comment type="subcellular location">
    <subcellularLocation>
        <location evidence="1">Cytoplasm</location>
        <location evidence="1">Cytoskeleton</location>
    </subcellularLocation>
</comment>
<dbReference type="GO" id="GO:0005634">
    <property type="term" value="C:nucleus"/>
    <property type="evidence" value="ECO:0007669"/>
    <property type="project" value="TreeGrafter"/>
</dbReference>
<proteinExistence type="inferred from homology"/>
<sequence length="683" mass="78847">MEAKENALEIVCRLRPIKENDDKQTTKNNGKIYQKSETILAIIKPCSLVEQHYYFGHIFDFGSTQEQIFERTTIPMIEALFAGQDALLLAYGATGSGKSHTITGNPFQPGIVPRLFNQLFAMIRSNDNDTTNDEHISICSDKGNHFVVRDKNEENGQDELNPIAEKCKKYQRSAEEWLKQVKHLEKIQMNNTNVNPSKHYSIFVSFVEIYNDFVYDLFAIQKNRKALHLGHDLSSKTYAQGSTVIQVKSFEHAIQTFLVGLQNRQTSATILNQTSSRSHSVFNVYLVSYEKKGSKLCANQMTIVDLAGVERTKMAKTTGINLNETNKINNSLMSLRNCFDAILQNQTNKGKKRVPYRESKLTFLLKAFFEENKSLIKMITCIKLSLESFDDNIHVIEFGKKVQNVMIEIVKPTNEDKFDSSTDVITNNLNSNFKTLDQFDHELTQFNDNFKFASLNQQDLVDQVQLFLNNYEKDAKNFDDDFNKSVNLLEPLFDKFSDLPENSIIDKCNELNSTIQLIEKIKSLNKNHSKNTDVNFEQSIKEELTSFMLKCESESVQIMDLFNSLYEKMRKQLCPPEPPPVLTVFERLYQQTPNRLKVKKFEQTVPGQSERYKTNNRVAEIKKLFTPIGKFNLQIREKNRPLKMVSAKIQKLSERFNQTNTNMMEKLKLNKKIKNSTVKRILF</sequence>
<dbReference type="GO" id="GO:0016887">
    <property type="term" value="F:ATP hydrolysis activity"/>
    <property type="evidence" value="ECO:0007669"/>
    <property type="project" value="TreeGrafter"/>
</dbReference>
<dbReference type="GO" id="GO:0051256">
    <property type="term" value="P:mitotic spindle midzone assembly"/>
    <property type="evidence" value="ECO:0007669"/>
    <property type="project" value="TreeGrafter"/>
</dbReference>
<dbReference type="GO" id="GO:0007018">
    <property type="term" value="P:microtubule-based movement"/>
    <property type="evidence" value="ECO:0007669"/>
    <property type="project" value="InterPro"/>
</dbReference>
<keyword evidence="3 5" id="KW-0067">ATP-binding</keyword>
<accession>A0A9Q0M4T3</accession>
<dbReference type="Pfam" id="PF00225">
    <property type="entry name" value="Kinesin"/>
    <property type="match status" value="1"/>
</dbReference>
<dbReference type="GO" id="GO:0003777">
    <property type="term" value="F:microtubule motor activity"/>
    <property type="evidence" value="ECO:0007669"/>
    <property type="project" value="InterPro"/>
</dbReference>
<dbReference type="PANTHER" id="PTHR24115">
    <property type="entry name" value="KINESIN-RELATED"/>
    <property type="match status" value="1"/>
</dbReference>
<evidence type="ECO:0000256" key="4">
    <source>
        <dbReference type="ARBA" id="ARBA00023212"/>
    </source>
</evidence>
<keyword evidence="4" id="KW-0963">Cytoplasm</keyword>
<evidence type="ECO:0000256" key="1">
    <source>
        <dbReference type="ARBA" id="ARBA00004245"/>
    </source>
</evidence>
<dbReference type="GO" id="GO:0005871">
    <property type="term" value="C:kinesin complex"/>
    <property type="evidence" value="ECO:0007669"/>
    <property type="project" value="TreeGrafter"/>
</dbReference>
<name>A0A9Q0M4T3_BLOTA</name>
<dbReference type="SMART" id="SM00129">
    <property type="entry name" value="KISc"/>
    <property type="match status" value="1"/>
</dbReference>
<dbReference type="PRINTS" id="PR00380">
    <property type="entry name" value="KINESINHEAVY"/>
</dbReference>
<reference evidence="7" key="1">
    <citation type="submission" date="2022-12" db="EMBL/GenBank/DDBJ databases">
        <title>Genome assemblies of Blomia tropicalis.</title>
        <authorList>
            <person name="Cui Y."/>
        </authorList>
    </citation>
    <scope>NUCLEOTIDE SEQUENCE</scope>
    <source>
        <tissue evidence="7">Adult mites</tissue>
    </source>
</reference>
<comment type="similarity">
    <text evidence="5">Belongs to the TRAFAC class myosin-kinesin ATPase superfamily. Kinesin family.</text>
</comment>
<dbReference type="InterPro" id="IPR027640">
    <property type="entry name" value="Kinesin-like_fam"/>
</dbReference>
<evidence type="ECO:0000256" key="5">
    <source>
        <dbReference type="PROSITE-ProRule" id="PRU00283"/>
    </source>
</evidence>
<feature type="binding site" evidence="5">
    <location>
        <begin position="92"/>
        <end position="99"/>
    </location>
    <ligand>
        <name>ATP</name>
        <dbReference type="ChEBI" id="CHEBI:30616"/>
    </ligand>
</feature>
<dbReference type="GO" id="GO:0005524">
    <property type="term" value="F:ATP binding"/>
    <property type="evidence" value="ECO:0007669"/>
    <property type="project" value="UniProtKB-UniRule"/>
</dbReference>
<feature type="domain" description="Kinesin motor" evidence="6">
    <location>
        <begin position="7"/>
        <end position="405"/>
    </location>
</feature>
<dbReference type="EMBL" id="JAPWDV010000002">
    <property type="protein sequence ID" value="KAJ6219226.1"/>
    <property type="molecule type" value="Genomic_DNA"/>
</dbReference>
<keyword evidence="5" id="KW-0505">Motor protein</keyword>
<comment type="caution">
    <text evidence="7">The sequence shown here is derived from an EMBL/GenBank/DDBJ whole genome shotgun (WGS) entry which is preliminary data.</text>
</comment>